<accession>A0A3N4IXV2</accession>
<keyword evidence="1" id="KW-0472">Membrane</keyword>
<name>A0A3N4IXV2_9PEZI</name>
<protein>
    <submittedName>
        <fullName evidence="2">Uncharacterized protein</fullName>
    </submittedName>
</protein>
<organism evidence="2 3">
    <name type="scientific">Choiromyces venosus 120613-1</name>
    <dbReference type="NCBI Taxonomy" id="1336337"/>
    <lineage>
        <taxon>Eukaryota</taxon>
        <taxon>Fungi</taxon>
        <taxon>Dikarya</taxon>
        <taxon>Ascomycota</taxon>
        <taxon>Pezizomycotina</taxon>
        <taxon>Pezizomycetes</taxon>
        <taxon>Pezizales</taxon>
        <taxon>Tuberaceae</taxon>
        <taxon>Choiromyces</taxon>
    </lineage>
</organism>
<dbReference type="AlphaFoldDB" id="A0A3N4IXV2"/>
<feature type="transmembrane region" description="Helical" evidence="1">
    <location>
        <begin position="38"/>
        <end position="59"/>
    </location>
</feature>
<dbReference type="Proteomes" id="UP000276215">
    <property type="component" value="Unassembled WGS sequence"/>
</dbReference>
<feature type="transmembrane region" description="Helical" evidence="1">
    <location>
        <begin position="79"/>
        <end position="96"/>
    </location>
</feature>
<gene>
    <name evidence="2" type="ORF">L873DRAFT_377646</name>
</gene>
<evidence type="ECO:0000256" key="1">
    <source>
        <dbReference type="SAM" id="Phobius"/>
    </source>
</evidence>
<keyword evidence="3" id="KW-1185">Reference proteome</keyword>
<dbReference type="EMBL" id="ML120513">
    <property type="protein sequence ID" value="RPA90819.1"/>
    <property type="molecule type" value="Genomic_DNA"/>
</dbReference>
<evidence type="ECO:0000313" key="3">
    <source>
        <dbReference type="Proteomes" id="UP000276215"/>
    </source>
</evidence>
<keyword evidence="1" id="KW-1133">Transmembrane helix</keyword>
<sequence length="107" mass="12879">MIPLVFFPTPIVIVYYMYYSDCSSVILIPIISFLKSFVFLFLYLTIVLLLLCDCSFWNLNYFILNFYILIPYPKPCFHFLFFSRFCFMISYVVLSARSRSTHHYRTV</sequence>
<keyword evidence="1" id="KW-0812">Transmembrane</keyword>
<proteinExistence type="predicted"/>
<reference evidence="2 3" key="1">
    <citation type="journal article" date="2018" name="Nat. Ecol. Evol.">
        <title>Pezizomycetes genomes reveal the molecular basis of ectomycorrhizal truffle lifestyle.</title>
        <authorList>
            <person name="Murat C."/>
            <person name="Payen T."/>
            <person name="Noel B."/>
            <person name="Kuo A."/>
            <person name="Morin E."/>
            <person name="Chen J."/>
            <person name="Kohler A."/>
            <person name="Krizsan K."/>
            <person name="Balestrini R."/>
            <person name="Da Silva C."/>
            <person name="Montanini B."/>
            <person name="Hainaut M."/>
            <person name="Levati E."/>
            <person name="Barry K.W."/>
            <person name="Belfiori B."/>
            <person name="Cichocki N."/>
            <person name="Clum A."/>
            <person name="Dockter R.B."/>
            <person name="Fauchery L."/>
            <person name="Guy J."/>
            <person name="Iotti M."/>
            <person name="Le Tacon F."/>
            <person name="Lindquist E.A."/>
            <person name="Lipzen A."/>
            <person name="Malagnac F."/>
            <person name="Mello A."/>
            <person name="Molinier V."/>
            <person name="Miyauchi S."/>
            <person name="Poulain J."/>
            <person name="Riccioni C."/>
            <person name="Rubini A."/>
            <person name="Sitrit Y."/>
            <person name="Splivallo R."/>
            <person name="Traeger S."/>
            <person name="Wang M."/>
            <person name="Zifcakova L."/>
            <person name="Wipf D."/>
            <person name="Zambonelli A."/>
            <person name="Paolocci F."/>
            <person name="Nowrousian M."/>
            <person name="Ottonello S."/>
            <person name="Baldrian P."/>
            <person name="Spatafora J.W."/>
            <person name="Henrissat B."/>
            <person name="Nagy L.G."/>
            <person name="Aury J.M."/>
            <person name="Wincker P."/>
            <person name="Grigoriev I.V."/>
            <person name="Bonfante P."/>
            <person name="Martin F.M."/>
        </authorList>
    </citation>
    <scope>NUCLEOTIDE SEQUENCE [LARGE SCALE GENOMIC DNA]</scope>
    <source>
        <strain evidence="2 3">120613-1</strain>
    </source>
</reference>
<evidence type="ECO:0000313" key="2">
    <source>
        <dbReference type="EMBL" id="RPA90819.1"/>
    </source>
</evidence>